<sequence length="62" mass="6433">MTDAPSAGKQDGARVCPMCGQALRELGESQWVAEGPVPEGTLAVYLCEGQHRVLVAPPAVQG</sequence>
<comment type="caution">
    <text evidence="1">The sequence shown here is derived from an EMBL/GenBank/DDBJ whole genome shotgun (WGS) entry which is preliminary data.</text>
</comment>
<accession>N1UWA5</accession>
<dbReference type="RefSeq" id="WP_005270976.1">
    <property type="nucleotide sequence ID" value="NZ_ANPE02000184.1"/>
</dbReference>
<dbReference type="AlphaFoldDB" id="N1UWA5"/>
<organism evidence="1 2">
    <name type="scientific">Arthrobacter crystallopoietes BAB-32</name>
    <dbReference type="NCBI Taxonomy" id="1246476"/>
    <lineage>
        <taxon>Bacteria</taxon>
        <taxon>Bacillati</taxon>
        <taxon>Actinomycetota</taxon>
        <taxon>Actinomycetes</taxon>
        <taxon>Micrococcales</taxon>
        <taxon>Micrococcaceae</taxon>
        <taxon>Crystallibacter</taxon>
    </lineage>
</organism>
<name>N1UWA5_9MICC</name>
<evidence type="ECO:0000313" key="1">
    <source>
        <dbReference type="EMBL" id="EMY33325.1"/>
    </source>
</evidence>
<reference evidence="1 2" key="1">
    <citation type="journal article" date="2013" name="Genome Announc.">
        <title>Draft Genome Sequence of Arthrobacter crystallopoietes Strain BAB-32, Revealing Genes for Bioremediation.</title>
        <authorList>
            <person name="Joshi M.N."/>
            <person name="Pandit A.S."/>
            <person name="Sharma A."/>
            <person name="Pandya R.V."/>
            <person name="Desai S.M."/>
            <person name="Saxena A.K."/>
            <person name="Bagatharia S.B."/>
        </authorList>
    </citation>
    <scope>NUCLEOTIDE SEQUENCE [LARGE SCALE GENOMIC DNA]</scope>
    <source>
        <strain evidence="1 2">BAB-32</strain>
    </source>
</reference>
<dbReference type="EMBL" id="ANPE02000184">
    <property type="protein sequence ID" value="EMY33325.1"/>
    <property type="molecule type" value="Genomic_DNA"/>
</dbReference>
<dbReference type="Proteomes" id="UP000010729">
    <property type="component" value="Unassembled WGS sequence"/>
</dbReference>
<dbReference type="OrthoDB" id="4952326at2"/>
<protein>
    <submittedName>
        <fullName evidence="1">Uncharacterized protein</fullName>
    </submittedName>
</protein>
<proteinExistence type="predicted"/>
<evidence type="ECO:0000313" key="2">
    <source>
        <dbReference type="Proteomes" id="UP000010729"/>
    </source>
</evidence>
<keyword evidence="2" id="KW-1185">Reference proteome</keyword>
<gene>
    <name evidence="1" type="ORF">D477_015436</name>
</gene>